<dbReference type="GO" id="GO:0034551">
    <property type="term" value="P:mitochondrial respiratory chain complex III assembly"/>
    <property type="evidence" value="ECO:0007669"/>
    <property type="project" value="InterPro"/>
</dbReference>
<dbReference type="EMBL" id="QKKF02000897">
    <property type="protein sequence ID" value="RZF48911.1"/>
    <property type="molecule type" value="Genomic_DNA"/>
</dbReference>
<evidence type="ECO:0000256" key="5">
    <source>
        <dbReference type="SAM" id="MobiDB-lite"/>
    </source>
</evidence>
<dbReference type="AlphaFoldDB" id="A0A482XX41"/>
<dbReference type="InParanoid" id="A0A482XX41"/>
<proteinExistence type="inferred from homology"/>
<name>A0A482XX41_LAOST</name>
<dbReference type="InterPro" id="IPR050435">
    <property type="entry name" value="MZM1/LYRM7"/>
</dbReference>
<evidence type="ECO:0000256" key="3">
    <source>
        <dbReference type="ARBA" id="ARBA00023128"/>
    </source>
</evidence>
<evidence type="ECO:0008006" key="8">
    <source>
        <dbReference type="Google" id="ProtNLM"/>
    </source>
</evidence>
<dbReference type="Proteomes" id="UP000291343">
    <property type="component" value="Unassembled WGS sequence"/>
</dbReference>
<gene>
    <name evidence="6" type="ORF">LSTR_LSTR003291</name>
</gene>
<evidence type="ECO:0000256" key="2">
    <source>
        <dbReference type="ARBA" id="ARBA00009508"/>
    </source>
</evidence>
<evidence type="ECO:0000256" key="4">
    <source>
        <dbReference type="ARBA" id="ARBA00023186"/>
    </source>
</evidence>
<keyword evidence="7" id="KW-1185">Reference proteome</keyword>
<dbReference type="PANTHER" id="PTHR46749:SF1">
    <property type="entry name" value="COMPLEX III ASSEMBLY FACTOR LYRM7"/>
    <property type="match status" value="1"/>
</dbReference>
<evidence type="ECO:0000313" key="6">
    <source>
        <dbReference type="EMBL" id="RZF48911.1"/>
    </source>
</evidence>
<keyword evidence="4" id="KW-0143">Chaperone</keyword>
<evidence type="ECO:0000256" key="1">
    <source>
        <dbReference type="ARBA" id="ARBA00004305"/>
    </source>
</evidence>
<dbReference type="GO" id="GO:0044183">
    <property type="term" value="F:protein folding chaperone"/>
    <property type="evidence" value="ECO:0007669"/>
    <property type="project" value="TreeGrafter"/>
</dbReference>
<dbReference type="GO" id="GO:0005759">
    <property type="term" value="C:mitochondrial matrix"/>
    <property type="evidence" value="ECO:0007669"/>
    <property type="project" value="UniProtKB-SubCell"/>
</dbReference>
<accession>A0A482XX41</accession>
<comment type="caution">
    <text evidence="6">The sequence shown here is derived from an EMBL/GenBank/DDBJ whole genome shotgun (WGS) entry which is preliminary data.</text>
</comment>
<evidence type="ECO:0000313" key="7">
    <source>
        <dbReference type="Proteomes" id="UP000291343"/>
    </source>
</evidence>
<protein>
    <recommendedName>
        <fullName evidence="8">Complex III assembly factor LYRM7</fullName>
    </recommendedName>
</protein>
<dbReference type="SMR" id="A0A482XX41"/>
<keyword evidence="3" id="KW-0496">Mitochondrion</keyword>
<dbReference type="OrthoDB" id="529194at2759"/>
<dbReference type="FunCoup" id="A0A482XX41">
    <property type="interactions" value="219"/>
</dbReference>
<dbReference type="InterPro" id="IPR045298">
    <property type="entry name" value="Complex1_LYR_LYRM7"/>
</dbReference>
<organism evidence="6 7">
    <name type="scientific">Laodelphax striatellus</name>
    <name type="common">Small brown planthopper</name>
    <name type="synonym">Delphax striatella</name>
    <dbReference type="NCBI Taxonomy" id="195883"/>
    <lineage>
        <taxon>Eukaryota</taxon>
        <taxon>Metazoa</taxon>
        <taxon>Ecdysozoa</taxon>
        <taxon>Arthropoda</taxon>
        <taxon>Hexapoda</taxon>
        <taxon>Insecta</taxon>
        <taxon>Pterygota</taxon>
        <taxon>Neoptera</taxon>
        <taxon>Paraneoptera</taxon>
        <taxon>Hemiptera</taxon>
        <taxon>Auchenorrhyncha</taxon>
        <taxon>Fulgoroidea</taxon>
        <taxon>Delphacidae</taxon>
        <taxon>Criomorphinae</taxon>
        <taxon>Laodelphax</taxon>
    </lineage>
</organism>
<reference evidence="6 7" key="1">
    <citation type="journal article" date="2017" name="Gigascience">
        <title>Genome sequence of the small brown planthopper, Laodelphax striatellus.</title>
        <authorList>
            <person name="Zhu J."/>
            <person name="Jiang F."/>
            <person name="Wang X."/>
            <person name="Yang P."/>
            <person name="Bao Y."/>
            <person name="Zhao W."/>
            <person name="Wang W."/>
            <person name="Lu H."/>
            <person name="Wang Q."/>
            <person name="Cui N."/>
            <person name="Li J."/>
            <person name="Chen X."/>
            <person name="Luo L."/>
            <person name="Yu J."/>
            <person name="Kang L."/>
            <person name="Cui F."/>
        </authorList>
    </citation>
    <scope>NUCLEOTIDE SEQUENCE [LARGE SCALE GENOMIC DNA]</scope>
    <source>
        <strain evidence="6">Lst14</strain>
    </source>
</reference>
<dbReference type="CDD" id="cd20267">
    <property type="entry name" value="Complex1_LYR_LYRM7"/>
    <property type="match status" value="1"/>
</dbReference>
<dbReference type="PANTHER" id="PTHR46749">
    <property type="entry name" value="COMPLEX III ASSEMBLY FACTOR LYRM7"/>
    <property type="match status" value="1"/>
</dbReference>
<feature type="region of interest" description="Disordered" evidence="5">
    <location>
        <begin position="95"/>
        <end position="130"/>
    </location>
</feature>
<sequence length="130" mass="14711">MAASLKGEVLRSFKRLHRVRQSVFKGDSFALNATRDKINEEFKKNKHVKAVESIQELVKLSISVEEELRTRVVQAKEKEPGIYELQLRPDIRYDKNAPFVSGAPSSSDTTQTTGCCQQQQQKKSDKTSPS</sequence>
<comment type="similarity">
    <text evidence="2">Belongs to the complex I LYR family.</text>
</comment>
<comment type="subcellular location">
    <subcellularLocation>
        <location evidence="1">Mitochondrion matrix</location>
    </subcellularLocation>
</comment>
<dbReference type="STRING" id="195883.A0A482XX41"/>
<feature type="compositionally biased region" description="Low complexity" evidence="5">
    <location>
        <begin position="105"/>
        <end position="121"/>
    </location>
</feature>